<feature type="domain" description="CoA-binding" evidence="1">
    <location>
        <begin position="1"/>
        <end position="95"/>
    </location>
</feature>
<dbReference type="RefSeq" id="WP_277863336.1">
    <property type="nucleotide sequence ID" value="NZ_JARRAG010000002.1"/>
</dbReference>
<dbReference type="PANTHER" id="PTHR33303">
    <property type="entry name" value="CYTOPLASMIC PROTEIN-RELATED"/>
    <property type="match status" value="1"/>
</dbReference>
<comment type="caution">
    <text evidence="2">The sequence shown here is derived from an EMBL/GenBank/DDBJ whole genome shotgun (WGS) entry which is preliminary data.</text>
</comment>
<sequence>MTAPRPRIAIVGASQDRSKFGNKAVRAFVAQGWEVFPVNPTLDEIEGLPAYPDLASIPEGPLDRVSFYVPPAVGIRILDQLAGRPADEVWINPGAESPALLERAEELGLDVIQACSIIDVGENPARY</sequence>
<organism evidence="2 3">
    <name type="scientific">Paludisphaera mucosa</name>
    <dbReference type="NCBI Taxonomy" id="3030827"/>
    <lineage>
        <taxon>Bacteria</taxon>
        <taxon>Pseudomonadati</taxon>
        <taxon>Planctomycetota</taxon>
        <taxon>Planctomycetia</taxon>
        <taxon>Isosphaerales</taxon>
        <taxon>Isosphaeraceae</taxon>
        <taxon>Paludisphaera</taxon>
    </lineage>
</organism>
<dbReference type="PANTHER" id="PTHR33303:SF2">
    <property type="entry name" value="COA-BINDING DOMAIN-CONTAINING PROTEIN"/>
    <property type="match status" value="1"/>
</dbReference>
<name>A0ABT6FHT2_9BACT</name>
<protein>
    <submittedName>
        <fullName evidence="2">CoA-binding protein</fullName>
    </submittedName>
</protein>
<reference evidence="2 3" key="1">
    <citation type="submission" date="2023-03" db="EMBL/GenBank/DDBJ databases">
        <title>Paludisphaera mucosa sp. nov. a novel planctomycete from northern fen.</title>
        <authorList>
            <person name="Ivanova A."/>
        </authorList>
    </citation>
    <scope>NUCLEOTIDE SEQUENCE [LARGE SCALE GENOMIC DNA]</scope>
    <source>
        <strain evidence="2 3">Pla2</strain>
    </source>
</reference>
<dbReference type="Proteomes" id="UP001216907">
    <property type="component" value="Unassembled WGS sequence"/>
</dbReference>
<dbReference type="EMBL" id="JARRAG010000002">
    <property type="protein sequence ID" value="MDG3007046.1"/>
    <property type="molecule type" value="Genomic_DNA"/>
</dbReference>
<dbReference type="SUPFAM" id="SSF51735">
    <property type="entry name" value="NAD(P)-binding Rossmann-fold domains"/>
    <property type="match status" value="1"/>
</dbReference>
<dbReference type="InterPro" id="IPR036291">
    <property type="entry name" value="NAD(P)-bd_dom_sf"/>
</dbReference>
<dbReference type="Pfam" id="PF13380">
    <property type="entry name" value="CoA_binding_2"/>
    <property type="match status" value="1"/>
</dbReference>
<evidence type="ECO:0000259" key="1">
    <source>
        <dbReference type="SMART" id="SM00881"/>
    </source>
</evidence>
<dbReference type="SMART" id="SM00881">
    <property type="entry name" value="CoA_binding"/>
    <property type="match status" value="1"/>
</dbReference>
<keyword evidence="3" id="KW-1185">Reference proteome</keyword>
<accession>A0ABT6FHT2</accession>
<gene>
    <name evidence="2" type="ORF">PZE19_25030</name>
</gene>
<evidence type="ECO:0000313" key="2">
    <source>
        <dbReference type="EMBL" id="MDG3007046.1"/>
    </source>
</evidence>
<proteinExistence type="predicted"/>
<dbReference type="Gene3D" id="3.40.50.720">
    <property type="entry name" value="NAD(P)-binding Rossmann-like Domain"/>
    <property type="match status" value="1"/>
</dbReference>
<dbReference type="InterPro" id="IPR003781">
    <property type="entry name" value="CoA-bd"/>
</dbReference>
<evidence type="ECO:0000313" key="3">
    <source>
        <dbReference type="Proteomes" id="UP001216907"/>
    </source>
</evidence>